<sequence>MDSSSPSNREAPSRFNPVRITDDGSRARRATRFRRQNAFDEDSLDMDLDESEPSSAISFEQPSYSETVTPVAQARNQRRRNNRLHPFSPVQLEISRIQNTTGFLISRQPFKRLVRETSQPLQPQLRFHSEAMEALQDSAESFLVNLFEDSNLCALHARRITIMPEDIHLALRIRREDQFRRASEFGET</sequence>
<feature type="region of interest" description="Disordered" evidence="2">
    <location>
        <begin position="1"/>
        <end position="68"/>
    </location>
</feature>
<evidence type="ECO:0000259" key="3">
    <source>
        <dbReference type="Pfam" id="PF00125"/>
    </source>
</evidence>
<dbReference type="Proteomes" id="UP000069940">
    <property type="component" value="Unassembled WGS sequence"/>
</dbReference>
<dbReference type="SMART" id="SM00428">
    <property type="entry name" value="H3"/>
    <property type="match status" value="1"/>
</dbReference>
<evidence type="ECO:0000313" key="4">
    <source>
        <dbReference type="EnsemblMetazoa" id="AALFPA23_011486.P16288"/>
    </source>
</evidence>
<dbReference type="Pfam" id="PF00125">
    <property type="entry name" value="Histone"/>
    <property type="match status" value="1"/>
</dbReference>
<feature type="compositionally biased region" description="Acidic residues" evidence="2">
    <location>
        <begin position="39"/>
        <end position="52"/>
    </location>
</feature>
<reference evidence="4" key="2">
    <citation type="submission" date="2025-05" db="UniProtKB">
        <authorList>
            <consortium name="EnsemblMetazoa"/>
        </authorList>
    </citation>
    <scope>IDENTIFICATION</scope>
    <source>
        <strain evidence="4">Foshan</strain>
    </source>
</reference>
<name>A0ABM1YRE9_AEDAL</name>
<accession>A0ABM1YRE9</accession>
<feature type="compositionally biased region" description="Polar residues" evidence="2">
    <location>
        <begin position="1"/>
        <end position="10"/>
    </location>
</feature>
<dbReference type="RefSeq" id="XP_062714489.1">
    <property type="nucleotide sequence ID" value="XM_062858505.1"/>
</dbReference>
<dbReference type="InterPro" id="IPR009072">
    <property type="entry name" value="Histone-fold"/>
</dbReference>
<organism evidence="4 5">
    <name type="scientific">Aedes albopictus</name>
    <name type="common">Asian tiger mosquito</name>
    <name type="synonym">Stegomyia albopicta</name>
    <dbReference type="NCBI Taxonomy" id="7160"/>
    <lineage>
        <taxon>Eukaryota</taxon>
        <taxon>Metazoa</taxon>
        <taxon>Ecdysozoa</taxon>
        <taxon>Arthropoda</taxon>
        <taxon>Hexapoda</taxon>
        <taxon>Insecta</taxon>
        <taxon>Pterygota</taxon>
        <taxon>Neoptera</taxon>
        <taxon>Endopterygota</taxon>
        <taxon>Diptera</taxon>
        <taxon>Nematocera</taxon>
        <taxon>Culicoidea</taxon>
        <taxon>Culicidae</taxon>
        <taxon>Culicinae</taxon>
        <taxon>Aedini</taxon>
        <taxon>Aedes</taxon>
        <taxon>Stegomyia</taxon>
    </lineage>
</organism>
<evidence type="ECO:0000256" key="1">
    <source>
        <dbReference type="ARBA" id="ARBA00010343"/>
    </source>
</evidence>
<dbReference type="Gene3D" id="1.10.20.10">
    <property type="entry name" value="Histone, subunit A"/>
    <property type="match status" value="1"/>
</dbReference>
<proteinExistence type="inferred from homology"/>
<reference evidence="5" key="1">
    <citation type="journal article" date="2015" name="Proc. Natl. Acad. Sci. U.S.A.">
        <title>Genome sequence of the Asian Tiger mosquito, Aedes albopictus, reveals insights into its biology, genetics, and evolution.</title>
        <authorList>
            <person name="Chen X.G."/>
            <person name="Jiang X."/>
            <person name="Gu J."/>
            <person name="Xu M."/>
            <person name="Wu Y."/>
            <person name="Deng Y."/>
            <person name="Zhang C."/>
            <person name="Bonizzoni M."/>
            <person name="Dermauw W."/>
            <person name="Vontas J."/>
            <person name="Armbruster P."/>
            <person name="Huang X."/>
            <person name="Yang Y."/>
            <person name="Zhang H."/>
            <person name="He W."/>
            <person name="Peng H."/>
            <person name="Liu Y."/>
            <person name="Wu K."/>
            <person name="Chen J."/>
            <person name="Lirakis M."/>
            <person name="Topalis P."/>
            <person name="Van Leeuwen T."/>
            <person name="Hall A.B."/>
            <person name="Jiang X."/>
            <person name="Thorpe C."/>
            <person name="Mueller R.L."/>
            <person name="Sun C."/>
            <person name="Waterhouse R.M."/>
            <person name="Yan G."/>
            <person name="Tu Z.J."/>
            <person name="Fang X."/>
            <person name="James A.A."/>
        </authorList>
    </citation>
    <scope>NUCLEOTIDE SEQUENCE [LARGE SCALE GENOMIC DNA]</scope>
    <source>
        <strain evidence="5">Foshan</strain>
    </source>
</reference>
<feature type="domain" description="Core Histone H2A/H2B/H3" evidence="3">
    <location>
        <begin position="91"/>
        <end position="173"/>
    </location>
</feature>
<keyword evidence="5" id="KW-1185">Reference proteome</keyword>
<dbReference type="PANTHER" id="PTHR11426">
    <property type="entry name" value="HISTONE H3"/>
    <property type="match status" value="1"/>
</dbReference>
<dbReference type="EnsemblMetazoa" id="AALFPA23_011486.R16288">
    <property type="protein sequence ID" value="AALFPA23_011486.P16288"/>
    <property type="gene ID" value="AALFPA23_011486"/>
</dbReference>
<dbReference type="CDD" id="cd22911">
    <property type="entry name" value="HFD_H3"/>
    <property type="match status" value="1"/>
</dbReference>
<comment type="similarity">
    <text evidence="1">Belongs to the histone H3 family.</text>
</comment>
<evidence type="ECO:0000256" key="2">
    <source>
        <dbReference type="SAM" id="MobiDB-lite"/>
    </source>
</evidence>
<dbReference type="GeneID" id="134291141"/>
<dbReference type="InterPro" id="IPR000164">
    <property type="entry name" value="Histone_H3/CENP-A"/>
</dbReference>
<evidence type="ECO:0000313" key="5">
    <source>
        <dbReference type="Proteomes" id="UP000069940"/>
    </source>
</evidence>
<dbReference type="InterPro" id="IPR007125">
    <property type="entry name" value="H2A/H2B/H3"/>
</dbReference>
<dbReference type="SUPFAM" id="SSF47113">
    <property type="entry name" value="Histone-fold"/>
    <property type="match status" value="1"/>
</dbReference>
<protein>
    <recommendedName>
        <fullName evidence="3">Core Histone H2A/H2B/H3 domain-containing protein</fullName>
    </recommendedName>
</protein>
<feature type="compositionally biased region" description="Polar residues" evidence="2">
    <location>
        <begin position="56"/>
        <end position="68"/>
    </location>
</feature>